<sequence length="50" mass="5763">MLSQNDQPGAKQLGLFVGNQKDFLKEEEEEEEEQQQQQQQPKASVCPLLF</sequence>
<accession>A0A834QYH1</accession>
<protein>
    <submittedName>
        <fullName evidence="2">Uncharacterized protein</fullName>
    </submittedName>
</protein>
<proteinExistence type="predicted"/>
<reference evidence="2" key="1">
    <citation type="submission" date="2020-08" db="EMBL/GenBank/DDBJ databases">
        <authorList>
            <person name="Shumante A."/>
            <person name="Zimin A.V."/>
            <person name="Puiu D."/>
            <person name="Salzberg S.L."/>
        </authorList>
    </citation>
    <scope>NUCLEOTIDE SEQUENCE</scope>
    <source>
        <strain evidence="2">WC2-LM</strain>
        <tissue evidence="2">Liver</tissue>
    </source>
</reference>
<evidence type="ECO:0000313" key="2">
    <source>
        <dbReference type="EMBL" id="KAF7486805.1"/>
    </source>
</evidence>
<dbReference type="Proteomes" id="UP000662637">
    <property type="component" value="Unassembled WGS sequence"/>
</dbReference>
<evidence type="ECO:0000256" key="1">
    <source>
        <dbReference type="SAM" id="MobiDB-lite"/>
    </source>
</evidence>
<dbReference type="AlphaFoldDB" id="A0A834QYH1"/>
<organism evidence="2 3">
    <name type="scientific">Marmota monax</name>
    <name type="common">Woodchuck</name>
    <dbReference type="NCBI Taxonomy" id="9995"/>
    <lineage>
        <taxon>Eukaryota</taxon>
        <taxon>Metazoa</taxon>
        <taxon>Chordata</taxon>
        <taxon>Craniata</taxon>
        <taxon>Vertebrata</taxon>
        <taxon>Euteleostomi</taxon>
        <taxon>Mammalia</taxon>
        <taxon>Eutheria</taxon>
        <taxon>Euarchontoglires</taxon>
        <taxon>Glires</taxon>
        <taxon>Rodentia</taxon>
        <taxon>Sciuromorpha</taxon>
        <taxon>Sciuridae</taxon>
        <taxon>Xerinae</taxon>
        <taxon>Marmotini</taxon>
        <taxon>Marmota</taxon>
    </lineage>
</organism>
<comment type="caution">
    <text evidence="2">The sequence shown here is derived from an EMBL/GenBank/DDBJ whole genome shotgun (WGS) entry which is preliminary data.</text>
</comment>
<name>A0A834QYH1_MARMO</name>
<gene>
    <name evidence="2" type="ORF">GHT09_000714</name>
</gene>
<evidence type="ECO:0000313" key="3">
    <source>
        <dbReference type="Proteomes" id="UP000662637"/>
    </source>
</evidence>
<dbReference type="EMBL" id="WJEC01000024">
    <property type="protein sequence ID" value="KAF7486805.1"/>
    <property type="molecule type" value="Genomic_DNA"/>
</dbReference>
<feature type="compositionally biased region" description="Acidic residues" evidence="1">
    <location>
        <begin position="25"/>
        <end position="34"/>
    </location>
</feature>
<feature type="region of interest" description="Disordered" evidence="1">
    <location>
        <begin position="1"/>
        <end position="50"/>
    </location>
</feature>